<dbReference type="AlphaFoldDB" id="A0A397ISI1"/>
<dbReference type="Proteomes" id="UP000266861">
    <property type="component" value="Unassembled WGS sequence"/>
</dbReference>
<protein>
    <submittedName>
        <fullName evidence="2">Uncharacterized protein</fullName>
    </submittedName>
</protein>
<keyword evidence="3" id="KW-1185">Reference proteome</keyword>
<feature type="transmembrane region" description="Helical" evidence="1">
    <location>
        <begin position="37"/>
        <end position="55"/>
    </location>
</feature>
<reference evidence="2 3" key="1">
    <citation type="submission" date="2018-08" db="EMBL/GenBank/DDBJ databases">
        <title>Genome and evolution of the arbuscular mycorrhizal fungus Diversispora epigaea (formerly Glomus versiforme) and its bacterial endosymbionts.</title>
        <authorList>
            <person name="Sun X."/>
            <person name="Fei Z."/>
            <person name="Harrison M."/>
        </authorList>
    </citation>
    <scope>NUCLEOTIDE SEQUENCE [LARGE SCALE GENOMIC DNA]</scope>
    <source>
        <strain evidence="2 3">IT104</strain>
    </source>
</reference>
<evidence type="ECO:0000256" key="1">
    <source>
        <dbReference type="SAM" id="Phobius"/>
    </source>
</evidence>
<gene>
    <name evidence="2" type="ORF">Glove_168g309</name>
</gene>
<name>A0A397ISI1_9GLOM</name>
<organism evidence="2 3">
    <name type="scientific">Diversispora epigaea</name>
    <dbReference type="NCBI Taxonomy" id="1348612"/>
    <lineage>
        <taxon>Eukaryota</taxon>
        <taxon>Fungi</taxon>
        <taxon>Fungi incertae sedis</taxon>
        <taxon>Mucoromycota</taxon>
        <taxon>Glomeromycotina</taxon>
        <taxon>Glomeromycetes</taxon>
        <taxon>Diversisporales</taxon>
        <taxon>Diversisporaceae</taxon>
        <taxon>Diversispora</taxon>
    </lineage>
</organism>
<accession>A0A397ISI1</accession>
<dbReference type="EMBL" id="PQFF01000158">
    <property type="protein sequence ID" value="RHZ77917.1"/>
    <property type="molecule type" value="Genomic_DNA"/>
</dbReference>
<keyword evidence="1" id="KW-1133">Transmembrane helix</keyword>
<keyword evidence="1" id="KW-0472">Membrane</keyword>
<proteinExistence type="predicted"/>
<keyword evidence="1" id="KW-0812">Transmembrane</keyword>
<evidence type="ECO:0000313" key="2">
    <source>
        <dbReference type="EMBL" id="RHZ77917.1"/>
    </source>
</evidence>
<feature type="transmembrane region" description="Helical" evidence="1">
    <location>
        <begin position="7"/>
        <end position="25"/>
    </location>
</feature>
<sequence>MTYNTSDIVLIAIFIAVIGIRELYARGVLTMEMLYTLAQENITMYAFLAILLFFVRRNKSPAPTPTPIPVTINTDIDELKQDMLAIKNEIVRMQSNAEWRSEVRSRGQASIQK</sequence>
<comment type="caution">
    <text evidence="2">The sequence shown here is derived from an EMBL/GenBank/DDBJ whole genome shotgun (WGS) entry which is preliminary data.</text>
</comment>
<evidence type="ECO:0000313" key="3">
    <source>
        <dbReference type="Proteomes" id="UP000266861"/>
    </source>
</evidence>